<dbReference type="InterPro" id="IPR037167">
    <property type="entry name" value="Peptidase_S11_C_sf"/>
</dbReference>
<feature type="chain" id="PRO_5038371934" evidence="11">
    <location>
        <begin position="26"/>
        <end position="363"/>
    </location>
</feature>
<keyword evidence="5" id="KW-0133">Cell shape</keyword>
<dbReference type="GO" id="GO:0008360">
    <property type="term" value="P:regulation of cell shape"/>
    <property type="evidence" value="ECO:0007669"/>
    <property type="project" value="UniProtKB-KW"/>
</dbReference>
<feature type="binding site" evidence="9">
    <location>
        <position position="214"/>
    </location>
    <ligand>
        <name>substrate</name>
    </ligand>
</feature>
<comment type="caution">
    <text evidence="13">The sequence shown here is derived from an EMBL/GenBank/DDBJ whole genome shotgun (WGS) entry which is preliminary data.</text>
</comment>
<evidence type="ECO:0000256" key="11">
    <source>
        <dbReference type="SAM" id="SignalP"/>
    </source>
</evidence>
<dbReference type="InterPro" id="IPR015956">
    <property type="entry name" value="Peniciliin-bd_prot_C_sf"/>
</dbReference>
<dbReference type="PANTHER" id="PTHR21581">
    <property type="entry name" value="D-ALANYL-D-ALANINE CARBOXYPEPTIDASE"/>
    <property type="match status" value="1"/>
</dbReference>
<evidence type="ECO:0000256" key="2">
    <source>
        <dbReference type="ARBA" id="ARBA00007164"/>
    </source>
</evidence>
<evidence type="ECO:0000256" key="8">
    <source>
        <dbReference type="PIRSR" id="PIRSR618044-1"/>
    </source>
</evidence>
<dbReference type="SUPFAM" id="SSF56601">
    <property type="entry name" value="beta-lactamase/transpeptidase-like"/>
    <property type="match status" value="1"/>
</dbReference>
<dbReference type="InterPro" id="IPR012338">
    <property type="entry name" value="Beta-lactam/transpept-like"/>
</dbReference>
<dbReference type="Gene3D" id="3.40.710.10">
    <property type="entry name" value="DD-peptidase/beta-lactamase superfamily"/>
    <property type="match status" value="1"/>
</dbReference>
<evidence type="ECO:0000256" key="9">
    <source>
        <dbReference type="PIRSR" id="PIRSR618044-2"/>
    </source>
</evidence>
<evidence type="ECO:0000256" key="5">
    <source>
        <dbReference type="ARBA" id="ARBA00022960"/>
    </source>
</evidence>
<dbReference type="GO" id="GO:0006508">
    <property type="term" value="P:proteolysis"/>
    <property type="evidence" value="ECO:0007669"/>
    <property type="project" value="InterPro"/>
</dbReference>
<feature type="active site" description="Acyl-ester intermediate" evidence="8">
    <location>
        <position position="58"/>
    </location>
</feature>
<dbReference type="InterPro" id="IPR018044">
    <property type="entry name" value="Peptidase_S11"/>
</dbReference>
<keyword evidence="6" id="KW-0573">Peptidoglycan synthesis</keyword>
<keyword evidence="4" id="KW-0378">Hydrolase</keyword>
<dbReference type="EMBL" id="DVJJ01000078">
    <property type="protein sequence ID" value="HIS64741.1"/>
    <property type="molecule type" value="Genomic_DNA"/>
</dbReference>
<dbReference type="GO" id="GO:0071555">
    <property type="term" value="P:cell wall organization"/>
    <property type="evidence" value="ECO:0007669"/>
    <property type="project" value="UniProtKB-KW"/>
</dbReference>
<keyword evidence="13" id="KW-0121">Carboxypeptidase</keyword>
<dbReference type="Pfam" id="PF00768">
    <property type="entry name" value="Peptidase_S11"/>
    <property type="match status" value="1"/>
</dbReference>
<protein>
    <submittedName>
        <fullName evidence="13">D-alanyl-D-alanine carboxypeptidase</fullName>
    </submittedName>
</protein>
<feature type="domain" description="Peptidase S11 D-alanyl-D-alanine carboxypeptidase A N-terminal" evidence="12">
    <location>
        <begin position="23"/>
        <end position="244"/>
    </location>
</feature>
<dbReference type="Proteomes" id="UP000886741">
    <property type="component" value="Unassembled WGS sequence"/>
</dbReference>
<sequence>MKQRMQWAAAIFLSAALLLSTTASAVGTLSAHSAILMDAATGQVLYEKNSHEKSLIASTTKIMTGLLAAESGRLSETVIIPPEAVGIEGSSLYLKAGERLTVEQLLYGLMLHSGNDAAVALALHLSGNVEDFVDRMNEKAAELGLTETHFANPNGLDDEGNYGTAHDLAVLAAAALENEVFRQVVSTKTYTVGQRQLTNHNKLLWRYEGAMGVKTGFTKAAGRLLVSAAERQGRRLIAVTINAPDDWNDHSKLLDDGFSRLTAHTALTDGTLLGSVPIVGGTAETVTCRVRGDLSCALLPEETPTVTICLPRMAFAPVRAGDTAGWVELRVGEAVLARTELIYDTAAVLPDKPQSFLERLLKG</sequence>
<dbReference type="PANTHER" id="PTHR21581:SF33">
    <property type="entry name" value="D-ALANYL-D-ALANINE CARBOXYPEPTIDASE DACB"/>
    <property type="match status" value="1"/>
</dbReference>
<proteinExistence type="inferred from homology"/>
<comment type="similarity">
    <text evidence="2 10">Belongs to the peptidase S11 family.</text>
</comment>
<feature type="signal peptide" evidence="11">
    <location>
        <begin position="1"/>
        <end position="25"/>
    </location>
</feature>
<reference evidence="13" key="2">
    <citation type="journal article" date="2021" name="PeerJ">
        <title>Extensive microbial diversity within the chicken gut microbiome revealed by metagenomics and culture.</title>
        <authorList>
            <person name="Gilroy R."/>
            <person name="Ravi A."/>
            <person name="Getino M."/>
            <person name="Pursley I."/>
            <person name="Horton D.L."/>
            <person name="Alikhan N.F."/>
            <person name="Baker D."/>
            <person name="Gharbi K."/>
            <person name="Hall N."/>
            <person name="Watson M."/>
            <person name="Adriaenssens E.M."/>
            <person name="Foster-Nyarko E."/>
            <person name="Jarju S."/>
            <person name="Secka A."/>
            <person name="Antonio M."/>
            <person name="Oren A."/>
            <person name="Chaudhuri R.R."/>
            <person name="La Ragione R."/>
            <person name="Hildebrand F."/>
            <person name="Pallen M.J."/>
        </authorList>
    </citation>
    <scope>NUCLEOTIDE SEQUENCE</scope>
    <source>
        <strain evidence="13">ChiBcec16-1751</strain>
    </source>
</reference>
<dbReference type="InterPro" id="IPR001967">
    <property type="entry name" value="Peptidase_S11_N"/>
</dbReference>
<accession>A0A9D1FAI1</accession>
<keyword evidence="13" id="KW-0645">Protease</keyword>
<organism evidence="13 14">
    <name type="scientific">Candidatus Avoscillospira avistercoris</name>
    <dbReference type="NCBI Taxonomy" id="2840707"/>
    <lineage>
        <taxon>Bacteria</taxon>
        <taxon>Bacillati</taxon>
        <taxon>Bacillota</taxon>
        <taxon>Clostridia</taxon>
        <taxon>Eubacteriales</taxon>
        <taxon>Oscillospiraceae</taxon>
        <taxon>Oscillospiraceae incertae sedis</taxon>
        <taxon>Candidatus Avoscillospira</taxon>
    </lineage>
</organism>
<evidence type="ECO:0000313" key="14">
    <source>
        <dbReference type="Proteomes" id="UP000886741"/>
    </source>
</evidence>
<evidence type="ECO:0000313" key="13">
    <source>
        <dbReference type="EMBL" id="HIS64741.1"/>
    </source>
</evidence>
<evidence type="ECO:0000256" key="3">
    <source>
        <dbReference type="ARBA" id="ARBA00022729"/>
    </source>
</evidence>
<evidence type="ECO:0000256" key="7">
    <source>
        <dbReference type="ARBA" id="ARBA00023316"/>
    </source>
</evidence>
<gene>
    <name evidence="13" type="ORF">IAA83_05135</name>
</gene>
<keyword evidence="7" id="KW-0961">Cell wall biogenesis/degradation</keyword>
<dbReference type="SUPFAM" id="SSF69189">
    <property type="entry name" value="Penicillin-binding protein associated domain"/>
    <property type="match status" value="1"/>
</dbReference>
<dbReference type="GO" id="GO:0009002">
    <property type="term" value="F:serine-type D-Ala-D-Ala carboxypeptidase activity"/>
    <property type="evidence" value="ECO:0007669"/>
    <property type="project" value="InterPro"/>
</dbReference>
<name>A0A9D1FAI1_9FIRM</name>
<dbReference type="GO" id="GO:0009252">
    <property type="term" value="P:peptidoglycan biosynthetic process"/>
    <property type="evidence" value="ECO:0007669"/>
    <property type="project" value="UniProtKB-KW"/>
</dbReference>
<evidence type="ECO:0000256" key="10">
    <source>
        <dbReference type="RuleBase" id="RU004016"/>
    </source>
</evidence>
<reference evidence="13" key="1">
    <citation type="submission" date="2020-10" db="EMBL/GenBank/DDBJ databases">
        <authorList>
            <person name="Gilroy R."/>
        </authorList>
    </citation>
    <scope>NUCLEOTIDE SEQUENCE</scope>
    <source>
        <strain evidence="13">ChiBcec16-1751</strain>
    </source>
</reference>
<dbReference type="Gene3D" id="2.60.410.10">
    <property type="entry name" value="D-Ala-D-Ala carboxypeptidase, C-terminal domain"/>
    <property type="match status" value="1"/>
</dbReference>
<evidence type="ECO:0000256" key="4">
    <source>
        <dbReference type="ARBA" id="ARBA00022801"/>
    </source>
</evidence>
<dbReference type="PRINTS" id="PR00725">
    <property type="entry name" value="DADACBPTASE1"/>
</dbReference>
<evidence type="ECO:0000259" key="12">
    <source>
        <dbReference type="Pfam" id="PF00768"/>
    </source>
</evidence>
<comment type="function">
    <text evidence="1">Removes C-terminal D-alanyl residues from sugar-peptide cell wall precursors.</text>
</comment>
<feature type="active site" evidence="8">
    <location>
        <position position="113"/>
    </location>
</feature>
<evidence type="ECO:0000256" key="1">
    <source>
        <dbReference type="ARBA" id="ARBA00003217"/>
    </source>
</evidence>
<keyword evidence="3 11" id="KW-0732">Signal</keyword>
<evidence type="ECO:0000256" key="6">
    <source>
        <dbReference type="ARBA" id="ARBA00022984"/>
    </source>
</evidence>
<dbReference type="AlphaFoldDB" id="A0A9D1FAI1"/>
<feature type="active site" description="Proton acceptor" evidence="8">
    <location>
        <position position="61"/>
    </location>
</feature>